<gene>
    <name evidence="1" type="ORF">PsorP6_017278</name>
</gene>
<sequence>MVKRTAMRTSPAVSELQPLEGFAFWWSEADEIHRFQALVQNDAPPSAVKRDRLLRVEDQSGCSLTIAASSNAL</sequence>
<reference evidence="1 2" key="1">
    <citation type="journal article" date="2022" name="bioRxiv">
        <title>The genome of the oomycete Peronosclerospora sorghi, a cosmopolitan pathogen of maize and sorghum, is inflated with dispersed pseudogenes.</title>
        <authorList>
            <person name="Fletcher K."/>
            <person name="Martin F."/>
            <person name="Isakeit T."/>
            <person name="Cavanaugh K."/>
            <person name="Magill C."/>
            <person name="Michelmore R."/>
        </authorList>
    </citation>
    <scope>NUCLEOTIDE SEQUENCE [LARGE SCALE GENOMIC DNA]</scope>
    <source>
        <strain evidence="1">P6</strain>
    </source>
</reference>
<organism evidence="1 2">
    <name type="scientific">Peronosclerospora sorghi</name>
    <dbReference type="NCBI Taxonomy" id="230839"/>
    <lineage>
        <taxon>Eukaryota</taxon>
        <taxon>Sar</taxon>
        <taxon>Stramenopiles</taxon>
        <taxon>Oomycota</taxon>
        <taxon>Peronosporomycetes</taxon>
        <taxon>Peronosporales</taxon>
        <taxon>Peronosporaceae</taxon>
        <taxon>Peronosclerospora</taxon>
    </lineage>
</organism>
<evidence type="ECO:0000313" key="2">
    <source>
        <dbReference type="Proteomes" id="UP001163321"/>
    </source>
</evidence>
<dbReference type="EMBL" id="CM047590">
    <property type="protein sequence ID" value="KAI9919577.1"/>
    <property type="molecule type" value="Genomic_DNA"/>
</dbReference>
<proteinExistence type="predicted"/>
<keyword evidence="2" id="KW-1185">Reference proteome</keyword>
<name>A0ACC0WLV8_9STRA</name>
<dbReference type="Proteomes" id="UP001163321">
    <property type="component" value="Chromosome 11"/>
</dbReference>
<protein>
    <submittedName>
        <fullName evidence="1">Uncharacterized protein</fullName>
    </submittedName>
</protein>
<accession>A0ACC0WLV8</accession>
<evidence type="ECO:0000313" key="1">
    <source>
        <dbReference type="EMBL" id="KAI9919577.1"/>
    </source>
</evidence>
<comment type="caution">
    <text evidence="1">The sequence shown here is derived from an EMBL/GenBank/DDBJ whole genome shotgun (WGS) entry which is preliminary data.</text>
</comment>